<evidence type="ECO:0000313" key="1">
    <source>
        <dbReference type="EMBL" id="PIN19933.1"/>
    </source>
</evidence>
<gene>
    <name evidence="1" type="ORF">CDL12_07374</name>
</gene>
<protein>
    <submittedName>
        <fullName evidence="1">Uncharacterized protein</fullName>
    </submittedName>
</protein>
<dbReference type="Proteomes" id="UP000231279">
    <property type="component" value="Unassembled WGS sequence"/>
</dbReference>
<organism evidence="1 2">
    <name type="scientific">Handroanthus impetiginosus</name>
    <dbReference type="NCBI Taxonomy" id="429701"/>
    <lineage>
        <taxon>Eukaryota</taxon>
        <taxon>Viridiplantae</taxon>
        <taxon>Streptophyta</taxon>
        <taxon>Embryophyta</taxon>
        <taxon>Tracheophyta</taxon>
        <taxon>Spermatophyta</taxon>
        <taxon>Magnoliopsida</taxon>
        <taxon>eudicotyledons</taxon>
        <taxon>Gunneridae</taxon>
        <taxon>Pentapetalae</taxon>
        <taxon>asterids</taxon>
        <taxon>lamiids</taxon>
        <taxon>Lamiales</taxon>
        <taxon>Bignoniaceae</taxon>
        <taxon>Crescentiina</taxon>
        <taxon>Tabebuia alliance</taxon>
        <taxon>Handroanthus</taxon>
    </lineage>
</organism>
<reference evidence="2" key="1">
    <citation type="journal article" date="2018" name="Gigascience">
        <title>Genome assembly of the Pink Ipe (Handroanthus impetiginosus, Bignoniaceae), a highly valued, ecologically keystone Neotropical timber forest tree.</title>
        <authorList>
            <person name="Silva-Junior O.B."/>
            <person name="Grattapaglia D."/>
            <person name="Novaes E."/>
            <person name="Collevatti R.G."/>
        </authorList>
    </citation>
    <scope>NUCLEOTIDE SEQUENCE [LARGE SCALE GENOMIC DNA]</scope>
    <source>
        <strain evidence="2">cv. UFG-1</strain>
    </source>
</reference>
<accession>A0A2G9HR74</accession>
<evidence type="ECO:0000313" key="2">
    <source>
        <dbReference type="Proteomes" id="UP000231279"/>
    </source>
</evidence>
<sequence length="77" mass="9013">MNIMTSQSLVTINKQRVLQSENICGPTWPRWSSGVKQRRPLWPPSNVKTVCHHFISRINVPIIWGVKKLMFLTLHYI</sequence>
<comment type="caution">
    <text evidence="1">The sequence shown here is derived from an EMBL/GenBank/DDBJ whole genome shotgun (WGS) entry which is preliminary data.</text>
</comment>
<proteinExistence type="predicted"/>
<dbReference type="EMBL" id="NKXS01001197">
    <property type="protein sequence ID" value="PIN19933.1"/>
    <property type="molecule type" value="Genomic_DNA"/>
</dbReference>
<dbReference type="AlphaFoldDB" id="A0A2G9HR74"/>
<keyword evidence="2" id="KW-1185">Reference proteome</keyword>
<name>A0A2G9HR74_9LAMI</name>